<sequence length="128" mass="14035">MLDLSASARKSPYFAKDQAKATRCTKFIGSGSQASSTHAYRIAAGALANSGRYNNRDVVMISAEGARRQRMRPDLTEINIAAAAGVTFITDVPADRERSYNVGEREVAHYLGIKRYVEVEPGVWQRPG</sequence>
<dbReference type="EMBL" id="JTDN01000003">
    <property type="protein sequence ID" value="KHL24307.1"/>
    <property type="molecule type" value="Genomic_DNA"/>
</dbReference>
<protein>
    <submittedName>
        <fullName evidence="1">Uncharacterized protein</fullName>
    </submittedName>
</protein>
<dbReference type="AlphaFoldDB" id="A0A0B2BWG2"/>
<dbReference type="RefSeq" id="WP_039097888.1">
    <property type="nucleotide sequence ID" value="NZ_JTDN01000003.1"/>
</dbReference>
<comment type="caution">
    <text evidence="1">The sequence shown here is derived from an EMBL/GenBank/DDBJ whole genome shotgun (WGS) entry which is preliminary data.</text>
</comment>
<dbReference type="STRING" id="1572751.PK98_15215"/>
<dbReference type="Proteomes" id="UP000030988">
    <property type="component" value="Unassembled WGS sequence"/>
</dbReference>
<gene>
    <name evidence="1" type="ORF">PK98_15215</name>
</gene>
<reference evidence="1 2" key="1">
    <citation type="submission" date="2014-11" db="EMBL/GenBank/DDBJ databases">
        <title>Draft genome sequence of Kirrobacter mercurialis.</title>
        <authorList>
            <person name="Coil D.A."/>
            <person name="Eisen J.A."/>
        </authorList>
    </citation>
    <scope>NUCLEOTIDE SEQUENCE [LARGE SCALE GENOMIC DNA]</scope>
    <source>
        <strain evidence="1 2">Coronado</strain>
    </source>
</reference>
<dbReference type="OrthoDB" id="7605383at2"/>
<evidence type="ECO:0000313" key="1">
    <source>
        <dbReference type="EMBL" id="KHL24307.1"/>
    </source>
</evidence>
<evidence type="ECO:0000313" key="2">
    <source>
        <dbReference type="Proteomes" id="UP000030988"/>
    </source>
</evidence>
<proteinExistence type="predicted"/>
<keyword evidence="2" id="KW-1185">Reference proteome</keyword>
<accession>A0A0B2BWG2</accession>
<name>A0A0B2BWG2_9SPHN</name>
<organism evidence="1 2">
    <name type="scientific">Croceibacterium mercuriale</name>
    <dbReference type="NCBI Taxonomy" id="1572751"/>
    <lineage>
        <taxon>Bacteria</taxon>
        <taxon>Pseudomonadati</taxon>
        <taxon>Pseudomonadota</taxon>
        <taxon>Alphaproteobacteria</taxon>
        <taxon>Sphingomonadales</taxon>
        <taxon>Erythrobacteraceae</taxon>
        <taxon>Croceibacterium</taxon>
    </lineage>
</organism>